<sequence>MATIQAGRNVLTLINVFTVTPEKQEELLNYLISNTDEFISKCPGFISANFHRSLDGKNVVNYGQWESMEAFQGMLQSEAGRKMIEEGNKIAEAIQPNLYFVHDTREV</sequence>
<dbReference type="Proteomes" id="UP000765802">
    <property type="component" value="Unassembled WGS sequence"/>
</dbReference>
<gene>
    <name evidence="2" type="ORF">BC349_18215</name>
</gene>
<accession>A0ABR7MD93</accession>
<comment type="caution">
    <text evidence="2">The sequence shown here is derived from an EMBL/GenBank/DDBJ whole genome shotgun (WGS) entry which is preliminary data.</text>
</comment>
<keyword evidence="3" id="KW-1185">Reference proteome</keyword>
<dbReference type="Gene3D" id="3.30.70.100">
    <property type="match status" value="1"/>
</dbReference>
<proteinExistence type="predicted"/>
<reference evidence="2 3" key="1">
    <citation type="submission" date="2016-07" db="EMBL/GenBank/DDBJ databases">
        <title>Genome analysis of Flavihumibacter stibioxidans YS-17.</title>
        <authorList>
            <person name="Shi K."/>
            <person name="Han Y."/>
            <person name="Wang G."/>
        </authorList>
    </citation>
    <scope>NUCLEOTIDE SEQUENCE [LARGE SCALE GENOMIC DNA]</scope>
    <source>
        <strain evidence="2 3">YS-17</strain>
    </source>
</reference>
<evidence type="ECO:0000259" key="1">
    <source>
        <dbReference type="PROSITE" id="PS51725"/>
    </source>
</evidence>
<dbReference type="RefSeq" id="WP_187258314.1">
    <property type="nucleotide sequence ID" value="NZ_JBHULF010000005.1"/>
</dbReference>
<dbReference type="InterPro" id="IPR007138">
    <property type="entry name" value="ABM_dom"/>
</dbReference>
<evidence type="ECO:0000313" key="2">
    <source>
        <dbReference type="EMBL" id="MBC6492995.1"/>
    </source>
</evidence>
<evidence type="ECO:0000313" key="3">
    <source>
        <dbReference type="Proteomes" id="UP000765802"/>
    </source>
</evidence>
<organism evidence="2 3">
    <name type="scientific">Flavihumibacter stibioxidans</name>
    <dbReference type="NCBI Taxonomy" id="1834163"/>
    <lineage>
        <taxon>Bacteria</taxon>
        <taxon>Pseudomonadati</taxon>
        <taxon>Bacteroidota</taxon>
        <taxon>Chitinophagia</taxon>
        <taxon>Chitinophagales</taxon>
        <taxon>Chitinophagaceae</taxon>
        <taxon>Flavihumibacter</taxon>
    </lineage>
</organism>
<feature type="domain" description="ABM" evidence="1">
    <location>
        <begin position="11"/>
        <end position="100"/>
    </location>
</feature>
<dbReference type="Pfam" id="PF03992">
    <property type="entry name" value="ABM"/>
    <property type="match status" value="1"/>
</dbReference>
<name>A0ABR7MD93_9BACT</name>
<dbReference type="PROSITE" id="PS51725">
    <property type="entry name" value="ABM"/>
    <property type="match status" value="1"/>
</dbReference>
<protein>
    <recommendedName>
        <fullName evidence="1">ABM domain-containing protein</fullName>
    </recommendedName>
</protein>
<dbReference type="SUPFAM" id="SSF54909">
    <property type="entry name" value="Dimeric alpha+beta barrel"/>
    <property type="match status" value="1"/>
</dbReference>
<dbReference type="InterPro" id="IPR011008">
    <property type="entry name" value="Dimeric_a/b-barrel"/>
</dbReference>
<dbReference type="EMBL" id="MBUA01000030">
    <property type="protein sequence ID" value="MBC6492995.1"/>
    <property type="molecule type" value="Genomic_DNA"/>
</dbReference>